<dbReference type="GO" id="GO:0043240">
    <property type="term" value="C:Fanconi anaemia nuclear complex"/>
    <property type="evidence" value="ECO:0007669"/>
    <property type="project" value="InterPro"/>
</dbReference>
<organism evidence="1">
    <name type="scientific">Gasterosteus aculeatus</name>
    <name type="common">Three-spined stickleback</name>
    <dbReference type="NCBI Taxonomy" id="69293"/>
    <lineage>
        <taxon>Eukaryota</taxon>
        <taxon>Metazoa</taxon>
        <taxon>Chordata</taxon>
        <taxon>Craniata</taxon>
        <taxon>Vertebrata</taxon>
        <taxon>Euteleostomi</taxon>
        <taxon>Actinopterygii</taxon>
        <taxon>Neopterygii</taxon>
        <taxon>Teleostei</taxon>
        <taxon>Neoteleostei</taxon>
        <taxon>Acanthomorphata</taxon>
        <taxon>Eupercaria</taxon>
        <taxon>Perciformes</taxon>
        <taxon>Cottioidei</taxon>
        <taxon>Gasterosteales</taxon>
        <taxon>Gasterosteidae</taxon>
        <taxon>Gasterosteus</taxon>
    </lineage>
</organism>
<dbReference type="InterPro" id="IPR003516">
    <property type="entry name" value="FANCA"/>
</dbReference>
<reference evidence="1" key="1">
    <citation type="submission" date="2006-01" db="EMBL/GenBank/DDBJ databases">
        <authorList>
            <person name="Lindblad-Toh K."/>
            <person name="Mauceli E."/>
            <person name="Grabherr M."/>
            <person name="Chang J.L."/>
            <person name="Lander E.S."/>
        </authorList>
    </citation>
    <scope>NUCLEOTIDE SEQUENCE [LARGE SCALE GENOMIC DNA]</scope>
</reference>
<dbReference type="Bgee" id="ENSGACG00000002108">
    <property type="expression patterns" value="Expressed in zone of skin and 11 other cell types or tissues"/>
</dbReference>
<name>G3NBP0_GASAC</name>
<dbReference type="eggNOG" id="ENOG502QT8N">
    <property type="taxonomic scope" value="Eukaryota"/>
</dbReference>
<proteinExistence type="predicted"/>
<dbReference type="GO" id="GO:0036297">
    <property type="term" value="P:interstrand cross-link repair"/>
    <property type="evidence" value="ECO:0007669"/>
    <property type="project" value="InterPro"/>
</dbReference>
<evidence type="ECO:0000313" key="1">
    <source>
        <dbReference type="Ensembl" id="ENSGACP00000002737.1"/>
    </source>
</evidence>
<dbReference type="PANTHER" id="PTHR12047">
    <property type="entry name" value="FANCONI ANEMIA GROUP A PROTEIN"/>
    <property type="match status" value="1"/>
</dbReference>
<sequence>SAELGLQRALDAWNRVVLALPAALLVKVKPDGGGATLEVDALVEHVNRLQRRACSPVGLLSCHLTSHFLRGLLCAGARCGRPGEEVNNAWSQISVCCPLLLVSAAHWWERLSPVLSSLWRRLCDGELLPAQLQLLEDCRTWACRLEEGQLLPAAPAAAAALLLAASLHRAWRGSVSGGRGLSELHRQVLVFLLFLCVKDHLSSLLDPQVPHNYQQLPPPARVRLQ</sequence>
<dbReference type="Ensembl" id="ENSGACT00000002747.1">
    <property type="protein sequence ID" value="ENSGACP00000002737.1"/>
    <property type="gene ID" value="ENSGACG00000002108.1"/>
</dbReference>
<dbReference type="PANTHER" id="PTHR12047:SF2">
    <property type="entry name" value="FANCONI ANEMIA GROUP A PROTEIN"/>
    <property type="match status" value="1"/>
</dbReference>
<dbReference type="STRING" id="69293.ENSGACP00000002737"/>
<accession>G3NBP0</accession>
<dbReference type="InParanoid" id="G3NBP0"/>
<protein>
    <submittedName>
        <fullName evidence="1">Uncharacterized protein</fullName>
    </submittedName>
</protein>
<reference evidence="1" key="2">
    <citation type="submission" date="2024-04" db="UniProtKB">
        <authorList>
            <consortium name="Ensembl"/>
        </authorList>
    </citation>
    <scope>IDENTIFICATION</scope>
</reference>
<dbReference type="AlphaFoldDB" id="G3NBP0"/>